<gene>
    <name evidence="3" type="primary">LOC140004307</name>
</gene>
<dbReference type="GeneID" id="140004307"/>
<evidence type="ECO:0000313" key="2">
    <source>
        <dbReference type="Proteomes" id="UP001652660"/>
    </source>
</evidence>
<proteinExistence type="predicted"/>
<evidence type="ECO:0000313" key="3">
    <source>
        <dbReference type="RefSeq" id="XP_071906330.1"/>
    </source>
</evidence>
<dbReference type="Proteomes" id="UP001652660">
    <property type="component" value="Chromosome 5c"/>
</dbReference>
<dbReference type="InterPro" id="IPR039280">
    <property type="entry name" value="VUP"/>
</dbReference>
<evidence type="ECO:0000256" key="1">
    <source>
        <dbReference type="SAM" id="MobiDB-lite"/>
    </source>
</evidence>
<dbReference type="PANTHER" id="PTHR33974">
    <property type="entry name" value="VASCULAR-RELATED UNKNOWN PROTEIN 1-RELATED"/>
    <property type="match status" value="1"/>
</dbReference>
<dbReference type="RefSeq" id="XP_071906330.1">
    <property type="nucleotide sequence ID" value="XM_072050229.1"/>
</dbReference>
<feature type="compositionally biased region" description="Polar residues" evidence="1">
    <location>
        <begin position="1"/>
        <end position="18"/>
    </location>
</feature>
<reference evidence="3" key="1">
    <citation type="submission" date="2025-08" db="UniProtKB">
        <authorList>
            <consortium name="RefSeq"/>
        </authorList>
    </citation>
    <scope>IDENTIFICATION</scope>
    <source>
        <tissue evidence="3">Leaves</tissue>
    </source>
</reference>
<accession>A0ABM4UGB4</accession>
<organism evidence="2 3">
    <name type="scientific">Coffea arabica</name>
    <name type="common">Arabian coffee</name>
    <dbReference type="NCBI Taxonomy" id="13443"/>
    <lineage>
        <taxon>Eukaryota</taxon>
        <taxon>Viridiplantae</taxon>
        <taxon>Streptophyta</taxon>
        <taxon>Embryophyta</taxon>
        <taxon>Tracheophyta</taxon>
        <taxon>Spermatophyta</taxon>
        <taxon>Magnoliopsida</taxon>
        <taxon>eudicotyledons</taxon>
        <taxon>Gunneridae</taxon>
        <taxon>Pentapetalae</taxon>
        <taxon>asterids</taxon>
        <taxon>lamiids</taxon>
        <taxon>Gentianales</taxon>
        <taxon>Rubiaceae</taxon>
        <taxon>Ixoroideae</taxon>
        <taxon>Gardenieae complex</taxon>
        <taxon>Bertiereae - Coffeeae clade</taxon>
        <taxon>Coffeeae</taxon>
        <taxon>Coffea</taxon>
    </lineage>
</organism>
<name>A0ABM4UGB4_COFAR</name>
<keyword evidence="2" id="KW-1185">Reference proteome</keyword>
<feature type="region of interest" description="Disordered" evidence="1">
    <location>
        <begin position="1"/>
        <end position="27"/>
    </location>
</feature>
<protein>
    <submittedName>
        <fullName evidence="3">Uncharacterized protein</fullName>
    </submittedName>
</protein>
<sequence length="198" mass="21795">MENSVTSRNKALSSSNNEKTTEDSPEESSWTFYLQDFQCDHHHDHDNTGSVSYNSCESCPSLVSDAFSSAARNAPDDIEAAVFASARSNCKNLSFKRRKAKASAVLNDHDLEDTASSPANSPKVFFFSFFPQVSSLNQLNHTRNDKDNINVSEANVCRKNSTAEEAGSAAHEEKNNQSELKKRGLCLVPVSTLTNYFG</sequence>
<dbReference type="PANTHER" id="PTHR33974:SF2">
    <property type="entry name" value="VASCULAR-RELATED UNKNOWN PROTEIN 1"/>
    <property type="match status" value="1"/>
</dbReference>